<dbReference type="SMART" id="SM00717">
    <property type="entry name" value="SANT"/>
    <property type="match status" value="1"/>
</dbReference>
<evidence type="ECO:0008006" key="11">
    <source>
        <dbReference type="Google" id="ProtNLM"/>
    </source>
</evidence>
<dbReference type="SMART" id="SM01189">
    <property type="entry name" value="ELM2"/>
    <property type="match status" value="1"/>
</dbReference>
<dbReference type="PROSITE" id="PS51156">
    <property type="entry name" value="ELM2"/>
    <property type="match status" value="1"/>
</dbReference>
<feature type="compositionally biased region" description="Basic residues" evidence="6">
    <location>
        <begin position="132"/>
        <end position="142"/>
    </location>
</feature>
<dbReference type="CDD" id="cd11661">
    <property type="entry name" value="SANT_MTA3_like"/>
    <property type="match status" value="1"/>
</dbReference>
<dbReference type="InterPro" id="IPR040138">
    <property type="entry name" value="MIER/MTA"/>
</dbReference>
<evidence type="ECO:0000256" key="2">
    <source>
        <dbReference type="ARBA" id="ARBA00022491"/>
    </source>
</evidence>
<feature type="compositionally biased region" description="Acidic residues" evidence="6">
    <location>
        <begin position="146"/>
        <end position="155"/>
    </location>
</feature>
<organism evidence="9 10">
    <name type="scientific">Patella caerulea</name>
    <name type="common">Rayed Mediterranean limpet</name>
    <dbReference type="NCBI Taxonomy" id="87958"/>
    <lineage>
        <taxon>Eukaryota</taxon>
        <taxon>Metazoa</taxon>
        <taxon>Spiralia</taxon>
        <taxon>Lophotrochozoa</taxon>
        <taxon>Mollusca</taxon>
        <taxon>Gastropoda</taxon>
        <taxon>Patellogastropoda</taxon>
        <taxon>Patelloidea</taxon>
        <taxon>Patellidae</taxon>
        <taxon>Patella</taxon>
    </lineage>
</organism>
<dbReference type="PANTHER" id="PTHR10865:SF28">
    <property type="entry name" value="ELM2 DOMAIN-CONTAINING PROTEIN"/>
    <property type="match status" value="1"/>
</dbReference>
<dbReference type="InterPro" id="IPR000949">
    <property type="entry name" value="ELM2_dom"/>
</dbReference>
<dbReference type="GO" id="GO:0042826">
    <property type="term" value="F:histone deacetylase binding"/>
    <property type="evidence" value="ECO:0007669"/>
    <property type="project" value="TreeGrafter"/>
</dbReference>
<feature type="domain" description="ELM2" evidence="7">
    <location>
        <begin position="169"/>
        <end position="270"/>
    </location>
</feature>
<accession>A0AAN8JR84</accession>
<evidence type="ECO:0000313" key="10">
    <source>
        <dbReference type="Proteomes" id="UP001347796"/>
    </source>
</evidence>
<dbReference type="GO" id="GO:0003714">
    <property type="term" value="F:transcription corepressor activity"/>
    <property type="evidence" value="ECO:0007669"/>
    <property type="project" value="TreeGrafter"/>
</dbReference>
<feature type="domain" description="SANT" evidence="8">
    <location>
        <begin position="275"/>
        <end position="327"/>
    </location>
</feature>
<dbReference type="InterPro" id="IPR009057">
    <property type="entry name" value="Homeodomain-like_sf"/>
</dbReference>
<protein>
    <recommendedName>
        <fullName evidence="11">Mesoderm induction early response protein 1</fullName>
    </recommendedName>
</protein>
<feature type="region of interest" description="Disordered" evidence="6">
    <location>
        <begin position="1"/>
        <end position="92"/>
    </location>
</feature>
<keyword evidence="2" id="KW-0678">Repressor</keyword>
<evidence type="ECO:0000256" key="6">
    <source>
        <dbReference type="SAM" id="MobiDB-lite"/>
    </source>
</evidence>
<comment type="subcellular location">
    <subcellularLocation>
        <location evidence="1">Nucleus</location>
    </subcellularLocation>
</comment>
<gene>
    <name evidence="9" type="ORF">SNE40_012424</name>
</gene>
<feature type="compositionally biased region" description="Basic and acidic residues" evidence="6">
    <location>
        <begin position="353"/>
        <end position="368"/>
    </location>
</feature>
<dbReference type="GO" id="GO:0032991">
    <property type="term" value="C:protein-containing complex"/>
    <property type="evidence" value="ECO:0007669"/>
    <property type="project" value="UniProtKB-ARBA"/>
</dbReference>
<keyword evidence="5" id="KW-0539">Nucleus</keyword>
<dbReference type="InterPro" id="IPR017884">
    <property type="entry name" value="SANT_dom"/>
</dbReference>
<evidence type="ECO:0000256" key="5">
    <source>
        <dbReference type="ARBA" id="ARBA00023242"/>
    </source>
</evidence>
<evidence type="ECO:0000313" key="9">
    <source>
        <dbReference type="EMBL" id="KAK6180234.1"/>
    </source>
</evidence>
<dbReference type="Pfam" id="PF01448">
    <property type="entry name" value="ELM2"/>
    <property type="match status" value="1"/>
</dbReference>
<dbReference type="GO" id="GO:0005654">
    <property type="term" value="C:nucleoplasm"/>
    <property type="evidence" value="ECO:0007669"/>
    <property type="project" value="TreeGrafter"/>
</dbReference>
<dbReference type="SUPFAM" id="SSF46689">
    <property type="entry name" value="Homeodomain-like"/>
    <property type="match status" value="1"/>
</dbReference>
<evidence type="ECO:0000259" key="7">
    <source>
        <dbReference type="PROSITE" id="PS51156"/>
    </source>
</evidence>
<keyword evidence="3" id="KW-0805">Transcription regulation</keyword>
<dbReference type="Gene3D" id="1.10.10.60">
    <property type="entry name" value="Homeodomain-like"/>
    <property type="match status" value="1"/>
</dbReference>
<evidence type="ECO:0000256" key="4">
    <source>
        <dbReference type="ARBA" id="ARBA00023163"/>
    </source>
</evidence>
<dbReference type="FunFam" id="1.10.10.60:FF:000025">
    <property type="entry name" value="Mesoderm induction early response 1, transcriptional regulator"/>
    <property type="match status" value="1"/>
</dbReference>
<feature type="compositionally biased region" description="Polar residues" evidence="6">
    <location>
        <begin position="70"/>
        <end position="81"/>
    </location>
</feature>
<dbReference type="GO" id="GO:0000122">
    <property type="term" value="P:negative regulation of transcription by RNA polymerase II"/>
    <property type="evidence" value="ECO:0007669"/>
    <property type="project" value="TreeGrafter"/>
</dbReference>
<sequence length="516" mass="57700">MEGAGSGSSSPDTDRDFDPSADMLVHDFDDEQTLDEEENMSGDSCSNELNDLEKEGEMPIEDLLAIYGYSENQDNQDNTRSSSEEEILSNHDLTLDKDEIARDVLKNNSDDDDKETTVTDLLESVTSSHTPRLLRSKVPHRSSVHDDDDVTDSEDDVDYHPIAEEDWKKTIQVGGDYQVKVPEGLCKYGDAPAYENEDRLLWDPSKLDGDKDNIIETYLKEVQKENLATATGVNSIPTGVHIKDDEQALYLLLQCGHNMDEALRRRKMSAVATSDPMSLWSEEECRNFENGIRTYGKNFYLIQQNKVKTRSVGELVQFYYLWKKTERHDAFANKTRLEKRKYALHPGVTDYMDRFLDDSTPPPRDRSDSPSLSSLVYGELKRSHIKQENETKSHVTSGGDVDVNIHVTATITASTNSDNSISSLSHKRSLSSETFVNGTLENVNVSSEPVVKKVKTESNVNDSKHSLPVSPSEHPAENLPVEATLENISAPNVGSLDLLVPENVLINKATPETIAQ</sequence>
<dbReference type="AlphaFoldDB" id="A0AAN8JR84"/>
<name>A0AAN8JR84_PATCE</name>
<dbReference type="PANTHER" id="PTHR10865">
    <property type="entry name" value="METASTASIS-ASSOCIATED PROTEIN AND MESODERM INDUCTION EARLY RESPONSE PROTEIN"/>
    <property type="match status" value="1"/>
</dbReference>
<feature type="region of interest" description="Disordered" evidence="6">
    <location>
        <begin position="353"/>
        <end position="373"/>
    </location>
</feature>
<keyword evidence="4" id="KW-0804">Transcription</keyword>
<comment type="caution">
    <text evidence="9">The sequence shown here is derived from an EMBL/GenBank/DDBJ whole genome shotgun (WGS) entry which is preliminary data.</text>
</comment>
<dbReference type="EMBL" id="JAZGQO010000008">
    <property type="protein sequence ID" value="KAK6180234.1"/>
    <property type="molecule type" value="Genomic_DNA"/>
</dbReference>
<evidence type="ECO:0000256" key="3">
    <source>
        <dbReference type="ARBA" id="ARBA00023015"/>
    </source>
</evidence>
<feature type="region of interest" description="Disordered" evidence="6">
    <location>
        <begin position="122"/>
        <end position="155"/>
    </location>
</feature>
<proteinExistence type="predicted"/>
<evidence type="ECO:0000259" key="8">
    <source>
        <dbReference type="PROSITE" id="PS51293"/>
    </source>
</evidence>
<dbReference type="Proteomes" id="UP001347796">
    <property type="component" value="Unassembled WGS sequence"/>
</dbReference>
<reference evidence="9 10" key="1">
    <citation type="submission" date="2024-01" db="EMBL/GenBank/DDBJ databases">
        <title>The genome of the rayed Mediterranean limpet Patella caerulea (Linnaeus, 1758).</title>
        <authorList>
            <person name="Anh-Thu Weber A."/>
            <person name="Halstead-Nussloch G."/>
        </authorList>
    </citation>
    <scope>NUCLEOTIDE SEQUENCE [LARGE SCALE GENOMIC DNA]</scope>
    <source>
        <strain evidence="9">AATW-2023a</strain>
        <tissue evidence="9">Whole specimen</tissue>
    </source>
</reference>
<dbReference type="PROSITE" id="PS51293">
    <property type="entry name" value="SANT"/>
    <property type="match status" value="1"/>
</dbReference>
<keyword evidence="10" id="KW-1185">Reference proteome</keyword>
<feature type="region of interest" description="Disordered" evidence="6">
    <location>
        <begin position="457"/>
        <end position="476"/>
    </location>
</feature>
<feature type="compositionally biased region" description="Acidic residues" evidence="6">
    <location>
        <begin position="28"/>
        <end position="40"/>
    </location>
</feature>
<dbReference type="InterPro" id="IPR001005">
    <property type="entry name" value="SANT/Myb"/>
</dbReference>
<evidence type="ECO:0000256" key="1">
    <source>
        <dbReference type="ARBA" id="ARBA00004123"/>
    </source>
</evidence>